<protein>
    <recommendedName>
        <fullName evidence="2">C2H2-type domain-containing protein</fullName>
    </recommendedName>
</protein>
<evidence type="ECO:0000259" key="2">
    <source>
        <dbReference type="PROSITE" id="PS00028"/>
    </source>
</evidence>
<comment type="caution">
    <text evidence="3">The sequence shown here is derived from an EMBL/GenBank/DDBJ whole genome shotgun (WGS) entry which is preliminary data.</text>
</comment>
<dbReference type="PROSITE" id="PS00028">
    <property type="entry name" value="ZINC_FINGER_C2H2_1"/>
    <property type="match status" value="1"/>
</dbReference>
<sequence>MEKIMKCPICERSFNLRKFVLAHLARRHPAHDQQTARPSAPPVDRLPGPIRTRKRGSTSMALVLVEPPPKKFIHDFDLNKLPPLEEEEEDGGQFLALPWHDDINDCN</sequence>
<evidence type="ECO:0000313" key="4">
    <source>
        <dbReference type="Proteomes" id="UP001632038"/>
    </source>
</evidence>
<proteinExistence type="predicted"/>
<dbReference type="AlphaFoldDB" id="A0ABD3EFW8"/>
<keyword evidence="4" id="KW-1185">Reference proteome</keyword>
<accession>A0ABD3EFW8</accession>
<dbReference type="InterPro" id="IPR013087">
    <property type="entry name" value="Znf_C2H2_type"/>
</dbReference>
<feature type="region of interest" description="Disordered" evidence="1">
    <location>
        <begin position="83"/>
        <end position="107"/>
    </location>
</feature>
<gene>
    <name evidence="3" type="ORF">CASFOL_002978</name>
</gene>
<dbReference type="EMBL" id="JAVIJP010000005">
    <property type="protein sequence ID" value="KAL3653297.1"/>
    <property type="molecule type" value="Genomic_DNA"/>
</dbReference>
<dbReference type="Proteomes" id="UP001632038">
    <property type="component" value="Unassembled WGS sequence"/>
</dbReference>
<reference evidence="4" key="1">
    <citation type="journal article" date="2024" name="IScience">
        <title>Strigolactones Initiate the Formation of Haustorium-like Structures in Castilleja.</title>
        <authorList>
            <person name="Buerger M."/>
            <person name="Peterson D."/>
            <person name="Chory J."/>
        </authorList>
    </citation>
    <scope>NUCLEOTIDE SEQUENCE [LARGE SCALE GENOMIC DNA]</scope>
</reference>
<name>A0ABD3EFW8_9LAMI</name>
<evidence type="ECO:0000256" key="1">
    <source>
        <dbReference type="SAM" id="MobiDB-lite"/>
    </source>
</evidence>
<feature type="domain" description="C2H2-type" evidence="2">
    <location>
        <begin position="7"/>
        <end position="28"/>
    </location>
</feature>
<evidence type="ECO:0000313" key="3">
    <source>
        <dbReference type="EMBL" id="KAL3653297.1"/>
    </source>
</evidence>
<organism evidence="3 4">
    <name type="scientific">Castilleja foliolosa</name>
    <dbReference type="NCBI Taxonomy" id="1961234"/>
    <lineage>
        <taxon>Eukaryota</taxon>
        <taxon>Viridiplantae</taxon>
        <taxon>Streptophyta</taxon>
        <taxon>Embryophyta</taxon>
        <taxon>Tracheophyta</taxon>
        <taxon>Spermatophyta</taxon>
        <taxon>Magnoliopsida</taxon>
        <taxon>eudicotyledons</taxon>
        <taxon>Gunneridae</taxon>
        <taxon>Pentapetalae</taxon>
        <taxon>asterids</taxon>
        <taxon>lamiids</taxon>
        <taxon>Lamiales</taxon>
        <taxon>Orobanchaceae</taxon>
        <taxon>Pedicularideae</taxon>
        <taxon>Castillejinae</taxon>
        <taxon>Castilleja</taxon>
    </lineage>
</organism>
<feature type="region of interest" description="Disordered" evidence="1">
    <location>
        <begin position="27"/>
        <end position="60"/>
    </location>
</feature>